<dbReference type="CDD" id="cd16927">
    <property type="entry name" value="HATPase_Hsp90-like"/>
    <property type="match status" value="1"/>
</dbReference>
<comment type="cofactor">
    <cofactor evidence="10">
        <name>Mn(2+)</name>
        <dbReference type="ChEBI" id="CHEBI:29035"/>
    </cofactor>
</comment>
<dbReference type="FunFam" id="3.40.50.11260:FF:000001">
    <property type="entry name" value="Heat shock protein 90 alpha"/>
    <property type="match status" value="1"/>
</dbReference>
<dbReference type="Gene3D" id="3.30.565.10">
    <property type="entry name" value="Histidine kinase-like ATPase, C-terminal domain"/>
    <property type="match status" value="1"/>
</dbReference>
<dbReference type="Gene3D" id="3.40.50.11260">
    <property type="match status" value="1"/>
</dbReference>
<evidence type="ECO:0000256" key="4">
    <source>
        <dbReference type="ARBA" id="ARBA00022541"/>
    </source>
</evidence>
<evidence type="ECO:0000256" key="7">
    <source>
        <dbReference type="ARBA" id="ARBA00023016"/>
    </source>
</evidence>
<dbReference type="SUPFAM" id="SSF55874">
    <property type="entry name" value="ATPase domain of HSP90 chaperone/DNA topoisomerase II/histidine kinase"/>
    <property type="match status" value="1"/>
</dbReference>
<dbReference type="SUPFAM" id="SSF54211">
    <property type="entry name" value="Ribosomal protein S5 domain 2-like"/>
    <property type="match status" value="1"/>
</dbReference>
<feature type="binding site" evidence="10">
    <location>
        <position position="257"/>
    </location>
    <ligand>
        <name>Mn(2+)</name>
        <dbReference type="ChEBI" id="CHEBI:29035"/>
    </ligand>
</feature>
<dbReference type="GO" id="GO:0140662">
    <property type="term" value="F:ATP-dependent protein folding chaperone"/>
    <property type="evidence" value="ECO:0007669"/>
    <property type="project" value="InterPro"/>
</dbReference>
<dbReference type="GO" id="GO:0008455">
    <property type="term" value="F:alpha-1,6-mannosylglycoprotein 2-beta-N-acetylglucosaminyltransferase activity"/>
    <property type="evidence" value="ECO:0007669"/>
    <property type="project" value="InterPro"/>
</dbReference>
<feature type="glycosylation site" description="N-linked (GlcNAc...) asparagine" evidence="12">
    <location>
        <position position="81"/>
    </location>
</feature>
<dbReference type="GO" id="GO:0016887">
    <property type="term" value="F:ATP hydrolysis activity"/>
    <property type="evidence" value="ECO:0007669"/>
    <property type="project" value="InterPro"/>
</dbReference>
<dbReference type="GO" id="GO:0005795">
    <property type="term" value="C:Golgi stack"/>
    <property type="evidence" value="ECO:0007669"/>
    <property type="project" value="InterPro"/>
</dbReference>
<evidence type="ECO:0000256" key="13">
    <source>
        <dbReference type="SAM" id="MobiDB-lite"/>
    </source>
</evidence>
<feature type="compositionally biased region" description="Basic and acidic residues" evidence="13">
    <location>
        <begin position="606"/>
        <end position="616"/>
    </location>
</feature>
<feature type="region of interest" description="Disordered" evidence="13">
    <location>
        <begin position="1066"/>
        <end position="1088"/>
    </location>
</feature>
<gene>
    <name evidence="15" type="ORF">KOW79_020021</name>
</gene>
<dbReference type="GO" id="GO:0050900">
    <property type="term" value="P:leukocyte migration"/>
    <property type="evidence" value="ECO:0007669"/>
    <property type="project" value="UniProtKB-ARBA"/>
</dbReference>
<evidence type="ECO:0000313" key="16">
    <source>
        <dbReference type="Proteomes" id="UP000824219"/>
    </source>
</evidence>
<feature type="domain" description="Histidine kinase/HSP90-like ATPase" evidence="14">
    <location>
        <begin position="402"/>
        <end position="556"/>
    </location>
</feature>
<dbReference type="NCBIfam" id="NF003555">
    <property type="entry name" value="PRK05218.1"/>
    <property type="match status" value="1"/>
</dbReference>
<evidence type="ECO:0000259" key="14">
    <source>
        <dbReference type="SMART" id="SM00387"/>
    </source>
</evidence>
<dbReference type="InterPro" id="IPR020568">
    <property type="entry name" value="Ribosomal_Su5_D2-typ_SF"/>
</dbReference>
<evidence type="ECO:0000256" key="9">
    <source>
        <dbReference type="PIRSR" id="PIRSR607754-1"/>
    </source>
</evidence>
<dbReference type="InterPro" id="IPR020575">
    <property type="entry name" value="Hsp90_N"/>
</dbReference>
<feature type="binding site" evidence="9">
    <location>
        <position position="150"/>
    </location>
    <ligand>
        <name>substrate</name>
    </ligand>
</feature>
<evidence type="ECO:0000256" key="10">
    <source>
        <dbReference type="PIRSR" id="PIRSR607754-2"/>
    </source>
</evidence>
<organism evidence="15 16">
    <name type="scientific">Hemibagrus wyckioides</name>
    <dbReference type="NCBI Taxonomy" id="337641"/>
    <lineage>
        <taxon>Eukaryota</taxon>
        <taxon>Metazoa</taxon>
        <taxon>Chordata</taxon>
        <taxon>Craniata</taxon>
        <taxon>Vertebrata</taxon>
        <taxon>Euteleostomi</taxon>
        <taxon>Actinopterygii</taxon>
        <taxon>Neopterygii</taxon>
        <taxon>Teleostei</taxon>
        <taxon>Ostariophysi</taxon>
        <taxon>Siluriformes</taxon>
        <taxon>Bagridae</taxon>
        <taxon>Hemibagrus</taxon>
    </lineage>
</organism>
<protein>
    <recommendedName>
        <fullName evidence="14">Histidine kinase/HSP90-like ATPase domain-containing protein</fullName>
    </recommendedName>
</protein>
<comment type="subcellular location">
    <subcellularLocation>
        <location evidence="1">Cytoplasm</location>
    </subcellularLocation>
</comment>
<dbReference type="GO" id="GO:0007517">
    <property type="term" value="P:muscle organ development"/>
    <property type="evidence" value="ECO:0007669"/>
    <property type="project" value="UniProtKB-KW"/>
</dbReference>
<dbReference type="Pfam" id="PF05060">
    <property type="entry name" value="MGAT2"/>
    <property type="match status" value="1"/>
</dbReference>
<dbReference type="PANTHER" id="PTHR11528">
    <property type="entry name" value="HEAT SHOCK PROTEIN 90 FAMILY MEMBER"/>
    <property type="match status" value="1"/>
</dbReference>
<feature type="disulfide bond" evidence="11">
    <location>
        <begin position="279"/>
        <end position="282"/>
    </location>
</feature>
<evidence type="ECO:0000256" key="8">
    <source>
        <dbReference type="ARBA" id="ARBA00023186"/>
    </source>
</evidence>
<dbReference type="PROSITE" id="PS00298">
    <property type="entry name" value="HSP90"/>
    <property type="match status" value="1"/>
</dbReference>
<keyword evidence="4" id="KW-0517">Myogenesis</keyword>
<keyword evidence="10" id="KW-0479">Metal-binding</keyword>
<comment type="caution">
    <text evidence="15">The sequence shown here is derived from an EMBL/GenBank/DDBJ whole genome shotgun (WGS) entry which is preliminary data.</text>
</comment>
<dbReference type="InterPro" id="IPR003594">
    <property type="entry name" value="HATPase_dom"/>
</dbReference>
<dbReference type="InterPro" id="IPR019805">
    <property type="entry name" value="Heat_shock_protein_90_CS"/>
</dbReference>
<evidence type="ECO:0000256" key="12">
    <source>
        <dbReference type="PIRSR" id="PIRSR607754-4"/>
    </source>
</evidence>
<keyword evidence="6" id="KW-0067">ATP-binding</keyword>
<dbReference type="GO" id="GO:0046872">
    <property type="term" value="F:metal ion binding"/>
    <property type="evidence" value="ECO:0007669"/>
    <property type="project" value="UniProtKB-KW"/>
</dbReference>
<dbReference type="Gene3D" id="3.90.550.10">
    <property type="entry name" value="Spore Coat Polysaccharide Biosynthesis Protein SpsA, Chain A"/>
    <property type="match status" value="1"/>
</dbReference>
<keyword evidence="11" id="KW-1015">Disulfide bond</keyword>
<dbReference type="GO" id="GO:0005524">
    <property type="term" value="F:ATP binding"/>
    <property type="evidence" value="ECO:0007669"/>
    <property type="project" value="UniProtKB-KW"/>
</dbReference>
<dbReference type="FunFam" id="1.20.120.790:FF:000001">
    <property type="entry name" value="Heat shock protein 90 alpha"/>
    <property type="match status" value="1"/>
</dbReference>
<dbReference type="AlphaFoldDB" id="A0A9D3N6D6"/>
<evidence type="ECO:0000256" key="5">
    <source>
        <dbReference type="ARBA" id="ARBA00022741"/>
    </source>
</evidence>
<dbReference type="Gene3D" id="3.30.230.80">
    <property type="match status" value="1"/>
</dbReference>
<keyword evidence="12" id="KW-0325">Glycoprotein</keyword>
<feature type="compositionally biased region" description="Acidic residues" evidence="13">
    <location>
        <begin position="1068"/>
        <end position="1079"/>
    </location>
</feature>
<dbReference type="InterPro" id="IPR029044">
    <property type="entry name" value="Nucleotide-diphossugar_trans"/>
</dbReference>
<comment type="similarity">
    <text evidence="2">Belongs to the heat shock protein 90 family.</text>
</comment>
<dbReference type="InterPro" id="IPR007754">
    <property type="entry name" value="GlcNAc_II"/>
</dbReference>
<evidence type="ECO:0000256" key="1">
    <source>
        <dbReference type="ARBA" id="ARBA00004496"/>
    </source>
</evidence>
<keyword evidence="10" id="KW-0464">Manganese</keyword>
<dbReference type="OrthoDB" id="5426351at2759"/>
<evidence type="ECO:0000256" key="6">
    <source>
        <dbReference type="ARBA" id="ARBA00022840"/>
    </source>
</evidence>
<dbReference type="SMART" id="SM00387">
    <property type="entry name" value="HATPase_c"/>
    <property type="match status" value="1"/>
</dbReference>
<dbReference type="SUPFAM" id="SSF110942">
    <property type="entry name" value="HSP90 C-terminal domain"/>
    <property type="match status" value="1"/>
</dbReference>
<evidence type="ECO:0000313" key="15">
    <source>
        <dbReference type="EMBL" id="KAG7316480.1"/>
    </source>
</evidence>
<dbReference type="InterPro" id="IPR037196">
    <property type="entry name" value="HSP90_C"/>
</dbReference>
<feature type="binding site" evidence="9">
    <location>
        <begin position="119"/>
        <end position="123"/>
    </location>
    <ligand>
        <name>substrate</name>
    </ligand>
</feature>
<feature type="disulfide bond" evidence="11">
    <location>
        <begin position="329"/>
        <end position="352"/>
    </location>
</feature>
<name>A0A9D3N6D6_9TELE</name>
<dbReference type="GO" id="GO:0009312">
    <property type="term" value="P:oligosaccharide biosynthetic process"/>
    <property type="evidence" value="ECO:0007669"/>
    <property type="project" value="InterPro"/>
</dbReference>
<keyword evidence="3" id="KW-0963">Cytoplasm</keyword>
<dbReference type="HAMAP" id="MF_00505">
    <property type="entry name" value="HSP90"/>
    <property type="match status" value="1"/>
</dbReference>
<sequence length="1088" mass="125808">MRFRIYKRKVVILTLVVVICGFAVWSSGKQKRGSPVFPKEVEAVKKSSISSLGQVTASVTRKPVNDTLPEKPVIPKPMTDNSTLVYRGIVFQINFDQTLKNEEKFRSIRQKDDLVVVVQVHNRPEYLRLLVESLRKAKGIENVLLIFSHDFWSPEINNIISSIDFCLVLQIFFPFSIQLYPHEFPGNDPRDCPRDISKKDALKLGCINAEYPDSFGHYREAKFSQTKHHWWWKLHFVWDRVRVLKDHKGLVLLIEEDHYLAPDFYHLLKLMTSLKKEQCADCDIISLGSYGHIGYASKANRVEVKVWKSTEHNMGMAMDRNTYQKLIKCTEAFCTYDDYNWDWSLQHLTVNCLPTFWKVMKTFTKMPENAAQPVMEEDVETFAFQAEIAQLMSLIINTFYSNKEIFLRELISNSSDALDKIRYESLTDPSKLDSCKDLKIEIIPDLKERTLTIIDTGIGMTKADLINNLGTIAKSGTKAFMEALQAGADISMIGQFGVGFYSAYLVAEKVTVITKHNDDEQYVWESAAGGSFTVKPDNGESLGRGTKVILHLKEDQSEYTEEKRIKEVVKKHSQFIGYPITLFIEKQREKEVDLEEGEKEEEVPVGDDKDKPKIEDVGSDEDEDSKDGKNKRKKKVKEKYIDAQELNKTKPIWTRNPDDITNEEYGEFYKSLTNDWEDHLAVKHFSVEGQLEFRALLFVPRRAAFDLFENKKKRNNIKLYVRRVFIMDNCEELMPEYLNFMKGVVDSEDLPLNISREMLQQSKILKVIRKNLVKKCLELFTEISEDKDNYKKFYEQFSKNIKLGIHEDSQNRKKLSELLRYYTSNSADEMVSLKDYVSRMKDNQKHIYYITGETKEQVANSAFVERLRKAGLEVIYMIEPIDEYCVQQLKEYDGKTLVSVTKEGLELPEDEEEKKKQEELKTKFENLCKIMKDILDKKIEKVVVSNRLVASPCCIVTSTYGWTANMERIMKSQALRDNSTMGYMTAKKHLEINPLHPIIETLREKAEADKNDKAVKDLVILLFETALLSSGFTLEDPQTHANRIYRMIKLGLGIDDDDSAVEDIVQPSEEDMPVLEGDDDTSRMEEVD</sequence>
<keyword evidence="8" id="KW-0143">Chaperone</keyword>
<dbReference type="SUPFAM" id="SSF53448">
    <property type="entry name" value="Nucleotide-diphospho-sugar transferases"/>
    <property type="match status" value="1"/>
</dbReference>
<reference evidence="15 16" key="1">
    <citation type="submission" date="2021-06" db="EMBL/GenBank/DDBJ databases">
        <title>Chromosome-level genome assembly of the red-tail catfish (Hemibagrus wyckioides).</title>
        <authorList>
            <person name="Shao F."/>
        </authorList>
    </citation>
    <scope>NUCLEOTIDE SEQUENCE [LARGE SCALE GENOMIC DNA]</scope>
    <source>
        <strain evidence="15">EC202008001</strain>
        <tissue evidence="15">Blood</tissue>
    </source>
</reference>
<keyword evidence="16" id="KW-1185">Reference proteome</keyword>
<keyword evidence="5" id="KW-0547">Nucleotide-binding</keyword>
<feature type="compositionally biased region" description="Acidic residues" evidence="13">
    <location>
        <begin position="593"/>
        <end position="605"/>
    </location>
</feature>
<feature type="region of interest" description="Disordered" evidence="13">
    <location>
        <begin position="593"/>
        <end position="636"/>
    </location>
</feature>
<feature type="disulfide bond" evidence="11">
    <location>
        <begin position="192"/>
        <end position="206"/>
    </location>
</feature>
<evidence type="ECO:0000256" key="11">
    <source>
        <dbReference type="PIRSR" id="PIRSR607754-3"/>
    </source>
</evidence>
<dbReference type="PRINTS" id="PR00775">
    <property type="entry name" value="HEATSHOCK90"/>
</dbReference>
<dbReference type="Gene3D" id="1.20.120.790">
    <property type="entry name" value="Heat shock protein 90, C-terminal domain"/>
    <property type="match status" value="1"/>
</dbReference>
<proteinExistence type="inferred from homology"/>
<dbReference type="Pfam" id="PF00183">
    <property type="entry name" value="HSP90"/>
    <property type="match status" value="1"/>
</dbReference>
<dbReference type="FunFam" id="3.30.230.80:FF:000001">
    <property type="entry name" value="Heat shock protein 90 alpha"/>
    <property type="match status" value="1"/>
</dbReference>
<feature type="binding site" evidence="9">
    <location>
        <begin position="225"/>
        <end position="229"/>
    </location>
    <ligand>
        <name>substrate</name>
    </ligand>
</feature>
<dbReference type="GO" id="GO:0051082">
    <property type="term" value="F:unfolded protein binding"/>
    <property type="evidence" value="ECO:0007669"/>
    <property type="project" value="InterPro"/>
</dbReference>
<dbReference type="Proteomes" id="UP000824219">
    <property type="component" value="Linkage Group LG25"/>
</dbReference>
<dbReference type="GO" id="GO:0016020">
    <property type="term" value="C:membrane"/>
    <property type="evidence" value="ECO:0007669"/>
    <property type="project" value="InterPro"/>
</dbReference>
<keyword evidence="7" id="KW-0346">Stress response</keyword>
<evidence type="ECO:0000256" key="3">
    <source>
        <dbReference type="ARBA" id="ARBA00022490"/>
    </source>
</evidence>
<accession>A0A9D3N6D6</accession>
<dbReference type="FunFam" id="3.30.565.10:FF:000204">
    <property type="entry name" value="Heat shock protein HSP 90-beta"/>
    <property type="match status" value="1"/>
</dbReference>
<dbReference type="InterPro" id="IPR036890">
    <property type="entry name" value="HATPase_C_sf"/>
</dbReference>
<evidence type="ECO:0000256" key="2">
    <source>
        <dbReference type="ARBA" id="ARBA00008239"/>
    </source>
</evidence>
<dbReference type="Pfam" id="PF13589">
    <property type="entry name" value="HATPase_c_3"/>
    <property type="match status" value="1"/>
</dbReference>
<dbReference type="EMBL" id="JAHKSW010000025">
    <property type="protein sequence ID" value="KAG7316480.1"/>
    <property type="molecule type" value="Genomic_DNA"/>
</dbReference>
<dbReference type="InterPro" id="IPR001404">
    <property type="entry name" value="Hsp90_fam"/>
</dbReference>